<protein>
    <submittedName>
        <fullName evidence="2">Uncharacterized protein</fullName>
    </submittedName>
</protein>
<reference evidence="2" key="1">
    <citation type="submission" date="2019-10" db="EMBL/GenBank/DDBJ databases">
        <authorList>
            <consortium name="DOE Joint Genome Institute"/>
            <person name="Kuo A."/>
            <person name="Miyauchi S."/>
            <person name="Kiss E."/>
            <person name="Drula E."/>
            <person name="Kohler A."/>
            <person name="Sanchez-Garcia M."/>
            <person name="Andreopoulos B."/>
            <person name="Barry K.W."/>
            <person name="Bonito G."/>
            <person name="Buee M."/>
            <person name="Carver A."/>
            <person name="Chen C."/>
            <person name="Cichocki N."/>
            <person name="Clum A."/>
            <person name="Culley D."/>
            <person name="Crous P.W."/>
            <person name="Fauchery L."/>
            <person name="Girlanda M."/>
            <person name="Hayes R."/>
            <person name="Keri Z."/>
            <person name="LaButti K."/>
            <person name="Lipzen A."/>
            <person name="Lombard V."/>
            <person name="Magnuson J."/>
            <person name="Maillard F."/>
            <person name="Morin E."/>
            <person name="Murat C."/>
            <person name="Nolan M."/>
            <person name="Ohm R."/>
            <person name="Pangilinan J."/>
            <person name="Pereira M."/>
            <person name="Perotto S."/>
            <person name="Peter M."/>
            <person name="Riley R."/>
            <person name="Sitrit Y."/>
            <person name="Stielow B."/>
            <person name="Szollosi G."/>
            <person name="Zifcakova L."/>
            <person name="Stursova M."/>
            <person name="Spatafora J.W."/>
            <person name="Tedersoo L."/>
            <person name="Vaario L.-M."/>
            <person name="Yamada A."/>
            <person name="Yan M."/>
            <person name="Wang P."/>
            <person name="Xu J."/>
            <person name="Bruns T."/>
            <person name="Baldrian P."/>
            <person name="Vilgalys R."/>
            <person name="Henrissat B."/>
            <person name="Grigoriev I.V."/>
            <person name="Hibbett D."/>
            <person name="Nagy L.G."/>
            <person name="Martin F.M."/>
        </authorList>
    </citation>
    <scope>NUCLEOTIDE SEQUENCE</scope>
    <source>
        <strain evidence="2">Prilba</strain>
    </source>
</reference>
<dbReference type="Proteomes" id="UP000759537">
    <property type="component" value="Unassembled WGS sequence"/>
</dbReference>
<name>A0A9P5MMD6_9AGAM</name>
<keyword evidence="3" id="KW-1185">Reference proteome</keyword>
<gene>
    <name evidence="2" type="ORF">DFH94DRAFT_686835</name>
</gene>
<dbReference type="OrthoDB" id="407355at2759"/>
<evidence type="ECO:0000313" key="3">
    <source>
        <dbReference type="Proteomes" id="UP000759537"/>
    </source>
</evidence>
<reference evidence="2" key="2">
    <citation type="journal article" date="2020" name="Nat. Commun.">
        <title>Large-scale genome sequencing of mycorrhizal fungi provides insights into the early evolution of symbiotic traits.</title>
        <authorList>
            <person name="Miyauchi S."/>
            <person name="Kiss E."/>
            <person name="Kuo A."/>
            <person name="Drula E."/>
            <person name="Kohler A."/>
            <person name="Sanchez-Garcia M."/>
            <person name="Morin E."/>
            <person name="Andreopoulos B."/>
            <person name="Barry K.W."/>
            <person name="Bonito G."/>
            <person name="Buee M."/>
            <person name="Carver A."/>
            <person name="Chen C."/>
            <person name="Cichocki N."/>
            <person name="Clum A."/>
            <person name="Culley D."/>
            <person name="Crous P.W."/>
            <person name="Fauchery L."/>
            <person name="Girlanda M."/>
            <person name="Hayes R.D."/>
            <person name="Keri Z."/>
            <person name="LaButti K."/>
            <person name="Lipzen A."/>
            <person name="Lombard V."/>
            <person name="Magnuson J."/>
            <person name="Maillard F."/>
            <person name="Murat C."/>
            <person name="Nolan M."/>
            <person name="Ohm R.A."/>
            <person name="Pangilinan J."/>
            <person name="Pereira M.F."/>
            <person name="Perotto S."/>
            <person name="Peter M."/>
            <person name="Pfister S."/>
            <person name="Riley R."/>
            <person name="Sitrit Y."/>
            <person name="Stielow J.B."/>
            <person name="Szollosi G."/>
            <person name="Zifcakova L."/>
            <person name="Stursova M."/>
            <person name="Spatafora J.W."/>
            <person name="Tedersoo L."/>
            <person name="Vaario L.M."/>
            <person name="Yamada A."/>
            <person name="Yan M."/>
            <person name="Wang P."/>
            <person name="Xu J."/>
            <person name="Bruns T."/>
            <person name="Baldrian P."/>
            <person name="Vilgalys R."/>
            <person name="Dunand C."/>
            <person name="Henrissat B."/>
            <person name="Grigoriev I.V."/>
            <person name="Hibbett D."/>
            <person name="Nagy L.G."/>
            <person name="Martin F.M."/>
        </authorList>
    </citation>
    <scope>NUCLEOTIDE SEQUENCE</scope>
    <source>
        <strain evidence="2">Prilba</strain>
    </source>
</reference>
<feature type="region of interest" description="Disordered" evidence="1">
    <location>
        <begin position="1"/>
        <end position="29"/>
    </location>
</feature>
<sequence length="453" mass="49470">MAGSTLPSELSSTQAEQGVLQGQSEEETERHLLHDMGLNPEISIRYPIRMGGSQRTSESGSCRHLLPELFPVGECARFAGHVCSDNGMPESVALPLTRTWVVWGERESPVVHVAITQGNRKWRVGESTNRPRPFTAFAVVAKSVFAQDHISEQSEAQITDPNAECMTYIYASIARNIHNFPTTWQPATLLASDTRCSGRKLRLALRISHPIRASQLNGSTINETIDSVNDCHCSRVNDPSTYDTELTGPSSDVAGMPERKSMAYAFDVGPNCIHNAFHDYLASRTTGRSAILQTGMKFALTLGHIVTVNFLGFVHYKSSNPSPTCWRPPYGDVVLPPVFNVLDITILKFSVSVGTGPHRYIANAMGLQTIIGEVNFYRQLESLFSDRLLLLATPGSSPSTSPSSATSSSNKSRPRPPLGCRRAGSALGGDASLRIAAMMNNEIEWTDSIHTPR</sequence>
<dbReference type="AlphaFoldDB" id="A0A9P5MMD6"/>
<feature type="region of interest" description="Disordered" evidence="1">
    <location>
        <begin position="394"/>
        <end position="425"/>
    </location>
</feature>
<feature type="compositionally biased region" description="Low complexity" evidence="1">
    <location>
        <begin position="394"/>
        <end position="409"/>
    </location>
</feature>
<evidence type="ECO:0000256" key="1">
    <source>
        <dbReference type="SAM" id="MobiDB-lite"/>
    </source>
</evidence>
<comment type="caution">
    <text evidence="2">The sequence shown here is derived from an EMBL/GenBank/DDBJ whole genome shotgun (WGS) entry which is preliminary data.</text>
</comment>
<evidence type="ECO:0000313" key="2">
    <source>
        <dbReference type="EMBL" id="KAF8462872.1"/>
    </source>
</evidence>
<organism evidence="2 3">
    <name type="scientific">Russula ochroleuca</name>
    <dbReference type="NCBI Taxonomy" id="152965"/>
    <lineage>
        <taxon>Eukaryota</taxon>
        <taxon>Fungi</taxon>
        <taxon>Dikarya</taxon>
        <taxon>Basidiomycota</taxon>
        <taxon>Agaricomycotina</taxon>
        <taxon>Agaricomycetes</taxon>
        <taxon>Russulales</taxon>
        <taxon>Russulaceae</taxon>
        <taxon>Russula</taxon>
    </lineage>
</organism>
<proteinExistence type="predicted"/>
<accession>A0A9P5MMD6</accession>
<dbReference type="EMBL" id="WHVB01000083">
    <property type="protein sequence ID" value="KAF8462872.1"/>
    <property type="molecule type" value="Genomic_DNA"/>
</dbReference>
<feature type="compositionally biased region" description="Polar residues" evidence="1">
    <location>
        <begin position="1"/>
        <end position="23"/>
    </location>
</feature>